<feature type="compositionally biased region" description="Pro residues" evidence="3">
    <location>
        <begin position="172"/>
        <end position="189"/>
    </location>
</feature>
<feature type="domain" description="DNA helicase DnaB-like N-terminal" evidence="4">
    <location>
        <begin position="24"/>
        <end position="122"/>
    </location>
</feature>
<organism evidence="5 6">
    <name type="scientific">Streptomyces hazeniae</name>
    <dbReference type="NCBI Taxonomy" id="3075538"/>
    <lineage>
        <taxon>Bacteria</taxon>
        <taxon>Bacillati</taxon>
        <taxon>Actinomycetota</taxon>
        <taxon>Actinomycetes</taxon>
        <taxon>Kitasatosporales</taxon>
        <taxon>Streptomycetaceae</taxon>
        <taxon>Streptomyces</taxon>
    </lineage>
</organism>
<evidence type="ECO:0000313" key="6">
    <source>
        <dbReference type="Proteomes" id="UP001183414"/>
    </source>
</evidence>
<feature type="domain" description="DNA helicase DnaB-like N-terminal" evidence="4">
    <location>
        <begin position="196"/>
        <end position="280"/>
    </location>
</feature>
<keyword evidence="2" id="KW-0238">DNA-binding</keyword>
<dbReference type="RefSeq" id="WP_311676145.1">
    <property type="nucleotide sequence ID" value="NZ_JAVREQ010000042.1"/>
</dbReference>
<comment type="caution">
    <text evidence="5">The sequence shown here is derived from an EMBL/GenBank/DDBJ whole genome shotgun (WGS) entry which is preliminary data.</text>
</comment>
<dbReference type="Pfam" id="PF00772">
    <property type="entry name" value="DnaB"/>
    <property type="match status" value="2"/>
</dbReference>
<dbReference type="PANTHER" id="PTHR30153:SF2">
    <property type="entry name" value="REPLICATIVE DNA HELICASE"/>
    <property type="match status" value="1"/>
</dbReference>
<feature type="compositionally biased region" description="Pro residues" evidence="3">
    <location>
        <begin position="357"/>
        <end position="372"/>
    </location>
</feature>
<dbReference type="InterPro" id="IPR036185">
    <property type="entry name" value="DNA_heli_DnaB-like_N_sf"/>
</dbReference>
<feature type="compositionally biased region" description="Low complexity" evidence="3">
    <location>
        <begin position="341"/>
        <end position="350"/>
    </location>
</feature>
<dbReference type="InterPro" id="IPR016136">
    <property type="entry name" value="DNA_helicase_N/primase_C"/>
</dbReference>
<evidence type="ECO:0000256" key="3">
    <source>
        <dbReference type="SAM" id="MobiDB-lite"/>
    </source>
</evidence>
<dbReference type="Proteomes" id="UP001183414">
    <property type="component" value="Unassembled WGS sequence"/>
</dbReference>
<name>A0ABU2P1C9_9ACTN</name>
<feature type="region of interest" description="Disordered" evidence="3">
    <location>
        <begin position="168"/>
        <end position="193"/>
    </location>
</feature>
<keyword evidence="1" id="KW-0235">DNA replication</keyword>
<evidence type="ECO:0000256" key="1">
    <source>
        <dbReference type="ARBA" id="ARBA00022705"/>
    </source>
</evidence>
<dbReference type="PANTHER" id="PTHR30153">
    <property type="entry name" value="REPLICATIVE DNA HELICASE DNAB"/>
    <property type="match status" value="1"/>
</dbReference>
<evidence type="ECO:0000256" key="2">
    <source>
        <dbReference type="ARBA" id="ARBA00023125"/>
    </source>
</evidence>
<dbReference type="Gene3D" id="1.10.860.10">
    <property type="entry name" value="DNAb Helicase, Chain A"/>
    <property type="match status" value="2"/>
</dbReference>
<gene>
    <name evidence="5" type="ORF">RM572_27800</name>
</gene>
<accession>A0ABU2P1C9</accession>
<feature type="region of interest" description="Disordered" evidence="3">
    <location>
        <begin position="332"/>
        <end position="378"/>
    </location>
</feature>
<keyword evidence="6" id="KW-1185">Reference proteome</keyword>
<evidence type="ECO:0000259" key="4">
    <source>
        <dbReference type="Pfam" id="PF00772"/>
    </source>
</evidence>
<reference evidence="6" key="1">
    <citation type="submission" date="2023-07" db="EMBL/GenBank/DDBJ databases">
        <title>30 novel species of actinomycetes from the DSMZ collection.</title>
        <authorList>
            <person name="Nouioui I."/>
        </authorList>
    </citation>
    <scope>NUCLEOTIDE SEQUENCE [LARGE SCALE GENOMIC DNA]</scope>
    <source>
        <strain evidence="6">DSM 42041</strain>
    </source>
</reference>
<proteinExistence type="predicted"/>
<evidence type="ECO:0000313" key="5">
    <source>
        <dbReference type="EMBL" id="MDT0382567.1"/>
    </source>
</evidence>
<protein>
    <submittedName>
        <fullName evidence="5">DnaB-like helicase N-terminal domain-containing protein</fullName>
    </submittedName>
</protein>
<dbReference type="EMBL" id="JAVREQ010000042">
    <property type="protein sequence ID" value="MDT0382567.1"/>
    <property type="molecule type" value="Genomic_DNA"/>
</dbReference>
<sequence length="378" mass="40904">MHRTATHHQDGDLDELPAPQPVHYAEQALLGALLLEPQRLHELPGTIAPASFSNTAHGALFSAIRDLPLPDPIEHARTTRWLDAVLNTARRQTPGLTAAYIHQLVQVCPWPKHAGTYARMIEADHARRVLRAEAQRLAQTATDTTLPHPVATTLQQADILTVLIDGLAARFPPHPGPPPRTPQAPPSPPLGRTEEALDEETLLLATATAQPSEAATMRWLTPEDFTHPLHAGLWHCITTLTRRNTPVDPVTVLWEAQHRSLLTAGTDPAEVLQLLAAAPAGAPQHWGQRILQRAVLGTAHHAGIRIEAHTKDPTNTPYQLIVGTRRALADLSGARARCHRATSSPPAASPERTRAASPPPRAGPPPTAPPPYAQRTAR</sequence>
<dbReference type="InterPro" id="IPR007693">
    <property type="entry name" value="DNA_helicase_DnaB-like_N"/>
</dbReference>
<dbReference type="SUPFAM" id="SSF48024">
    <property type="entry name" value="N-terminal domain of DnaB helicase"/>
    <property type="match status" value="2"/>
</dbReference>